<organism evidence="1 2">
    <name type="scientific">Sphingomonas colocasiae</name>
    <dbReference type="NCBI Taxonomy" id="1848973"/>
    <lineage>
        <taxon>Bacteria</taxon>
        <taxon>Pseudomonadati</taxon>
        <taxon>Pseudomonadota</taxon>
        <taxon>Alphaproteobacteria</taxon>
        <taxon>Sphingomonadales</taxon>
        <taxon>Sphingomonadaceae</taxon>
        <taxon>Sphingomonas</taxon>
    </lineage>
</organism>
<dbReference type="RefSeq" id="WP_222991085.1">
    <property type="nucleotide sequence ID" value="NZ_JAINVV010000008.1"/>
</dbReference>
<gene>
    <name evidence="1" type="ORF">K7G82_16880</name>
</gene>
<evidence type="ECO:0000313" key="1">
    <source>
        <dbReference type="EMBL" id="MBY8823982.1"/>
    </source>
</evidence>
<dbReference type="Proteomes" id="UP000706039">
    <property type="component" value="Unassembled WGS sequence"/>
</dbReference>
<name>A0ABS7PUB3_9SPHN</name>
<accession>A0ABS7PUB3</accession>
<reference evidence="1 2" key="1">
    <citation type="submission" date="2021-08" db="EMBL/GenBank/DDBJ databases">
        <authorList>
            <person name="Tuo L."/>
        </authorList>
    </citation>
    <scope>NUCLEOTIDE SEQUENCE [LARGE SCALE GENOMIC DNA]</scope>
    <source>
        <strain evidence="1 2">JCM 31229</strain>
    </source>
</reference>
<proteinExistence type="predicted"/>
<comment type="caution">
    <text evidence="1">The sequence shown here is derived from an EMBL/GenBank/DDBJ whole genome shotgun (WGS) entry which is preliminary data.</text>
</comment>
<dbReference type="EMBL" id="JAINVV010000008">
    <property type="protein sequence ID" value="MBY8823982.1"/>
    <property type="molecule type" value="Genomic_DNA"/>
</dbReference>
<keyword evidence="2" id="KW-1185">Reference proteome</keyword>
<evidence type="ECO:0000313" key="2">
    <source>
        <dbReference type="Proteomes" id="UP000706039"/>
    </source>
</evidence>
<evidence type="ECO:0008006" key="3">
    <source>
        <dbReference type="Google" id="ProtNLM"/>
    </source>
</evidence>
<sequence>MAMGSKGKRFALIGAVFLAGAMIPVAWVMADGGPARTSFDEISVKRINIVEPDGKYRLVLANSERFPGLFMEGKEYKHHARKGGGMLFFNDEGDEVGGLSYGSSTVGDKRAASGSLMFDQYKQDQTVGLQYSEGNGRRTAGLRVWDRPDWSIKPLMEMSDAAARATTEAEKQKIRGEMQAFAASKGGMGQERLFAGKTQEDAIVRLADKNGKPRLLLKVGADGAPSIEFLDESGKVVKRITQ</sequence>
<protein>
    <recommendedName>
        <fullName evidence="3">DUF3471 domain-containing protein</fullName>
    </recommendedName>
</protein>